<evidence type="ECO:0000313" key="1">
    <source>
        <dbReference type="EMBL" id="JAD99154.1"/>
    </source>
</evidence>
<dbReference type="AlphaFoldDB" id="A0A0A9EEI9"/>
<reference evidence="1" key="2">
    <citation type="journal article" date="2015" name="Data Brief">
        <title>Shoot transcriptome of the giant reed, Arundo donax.</title>
        <authorList>
            <person name="Barrero R.A."/>
            <person name="Guerrero F.D."/>
            <person name="Moolhuijzen P."/>
            <person name="Goolsby J.A."/>
            <person name="Tidwell J."/>
            <person name="Bellgard S.E."/>
            <person name="Bellgard M.I."/>
        </authorList>
    </citation>
    <scope>NUCLEOTIDE SEQUENCE</scope>
    <source>
        <tissue evidence="1">Shoot tissue taken approximately 20 cm above the soil surface</tissue>
    </source>
</reference>
<proteinExistence type="predicted"/>
<sequence length="29" mass="3325">MSQGSEFQCLISSIYQCFSVAMFSTWNTK</sequence>
<dbReference type="EMBL" id="GBRH01198741">
    <property type="protein sequence ID" value="JAD99154.1"/>
    <property type="molecule type" value="Transcribed_RNA"/>
</dbReference>
<organism evidence="1">
    <name type="scientific">Arundo donax</name>
    <name type="common">Giant reed</name>
    <name type="synonym">Donax arundinaceus</name>
    <dbReference type="NCBI Taxonomy" id="35708"/>
    <lineage>
        <taxon>Eukaryota</taxon>
        <taxon>Viridiplantae</taxon>
        <taxon>Streptophyta</taxon>
        <taxon>Embryophyta</taxon>
        <taxon>Tracheophyta</taxon>
        <taxon>Spermatophyta</taxon>
        <taxon>Magnoliopsida</taxon>
        <taxon>Liliopsida</taxon>
        <taxon>Poales</taxon>
        <taxon>Poaceae</taxon>
        <taxon>PACMAD clade</taxon>
        <taxon>Arundinoideae</taxon>
        <taxon>Arundineae</taxon>
        <taxon>Arundo</taxon>
    </lineage>
</organism>
<protein>
    <submittedName>
        <fullName evidence="1">Uncharacterized protein</fullName>
    </submittedName>
</protein>
<accession>A0A0A9EEI9</accession>
<reference evidence="1" key="1">
    <citation type="submission" date="2014-09" db="EMBL/GenBank/DDBJ databases">
        <authorList>
            <person name="Magalhaes I.L.F."/>
            <person name="Oliveira U."/>
            <person name="Santos F.R."/>
            <person name="Vidigal T.H.D.A."/>
            <person name="Brescovit A.D."/>
            <person name="Santos A.J."/>
        </authorList>
    </citation>
    <scope>NUCLEOTIDE SEQUENCE</scope>
    <source>
        <tissue evidence="1">Shoot tissue taken approximately 20 cm above the soil surface</tissue>
    </source>
</reference>
<name>A0A0A9EEI9_ARUDO</name>